<gene>
    <name evidence="3" type="ORF">HX001_00145</name>
</gene>
<keyword evidence="1" id="KW-0175">Coiled coil</keyword>
<dbReference type="EMBL" id="JACAGJ010000001">
    <property type="protein sequence ID" value="MDM1070895.1"/>
    <property type="molecule type" value="Genomic_DNA"/>
</dbReference>
<name>A0AAJ1V7J0_9FLAO</name>
<keyword evidence="2" id="KW-0812">Transmembrane</keyword>
<evidence type="ECO:0000256" key="1">
    <source>
        <dbReference type="SAM" id="Coils"/>
    </source>
</evidence>
<accession>A0AAJ1V7J0</accession>
<keyword evidence="2" id="KW-0472">Membrane</keyword>
<dbReference type="Proteomes" id="UP001170959">
    <property type="component" value="Unassembled WGS sequence"/>
</dbReference>
<feature type="coiled-coil region" evidence="1">
    <location>
        <begin position="50"/>
        <end position="102"/>
    </location>
</feature>
<protein>
    <submittedName>
        <fullName evidence="3">Uncharacterized protein</fullName>
    </submittedName>
</protein>
<keyword evidence="2" id="KW-1133">Transmembrane helix</keyword>
<evidence type="ECO:0000313" key="4">
    <source>
        <dbReference type="Proteomes" id="UP001170959"/>
    </source>
</evidence>
<reference evidence="3" key="1">
    <citation type="submission" date="2020-06" db="EMBL/GenBank/DDBJ databases">
        <authorList>
            <person name="Dong N."/>
        </authorList>
    </citation>
    <scope>NUCLEOTIDE SEQUENCE</scope>
    <source>
        <strain evidence="3">R655-4</strain>
    </source>
</reference>
<evidence type="ECO:0000313" key="3">
    <source>
        <dbReference type="EMBL" id="MDM1070895.1"/>
    </source>
</evidence>
<comment type="caution">
    <text evidence="3">The sequence shown here is derived from an EMBL/GenBank/DDBJ whole genome shotgun (WGS) entry which is preliminary data.</text>
</comment>
<sequence>MKELIAQHASELITGIIAVVIGWFGKSKMSKKVEDAELTKLVQGIYKDMISDTDRMIDQNTQEIAELKKKLQQKDQYWQNKYSILQRENRALKQRISELEKH</sequence>
<organism evidence="3 4">
    <name type="scientific">Empedobacter brevis</name>
    <dbReference type="NCBI Taxonomy" id="247"/>
    <lineage>
        <taxon>Bacteria</taxon>
        <taxon>Pseudomonadati</taxon>
        <taxon>Bacteroidota</taxon>
        <taxon>Flavobacteriia</taxon>
        <taxon>Flavobacteriales</taxon>
        <taxon>Weeksellaceae</taxon>
        <taxon>Empedobacter</taxon>
    </lineage>
</organism>
<dbReference type="AlphaFoldDB" id="A0AAJ1V7J0"/>
<feature type="transmembrane region" description="Helical" evidence="2">
    <location>
        <begin position="6"/>
        <end position="24"/>
    </location>
</feature>
<reference evidence="3" key="2">
    <citation type="journal article" date="2022" name="Sci. Total Environ.">
        <title>Prevalence, transmission, and molecular epidemiology of tet(X)-positive bacteria among humans, animals, and environmental niches in China: An epidemiological, and genomic-based study.</title>
        <authorList>
            <person name="Dong N."/>
            <person name="Zeng Y."/>
            <person name="Cai C."/>
            <person name="Sun C."/>
            <person name="Lu J."/>
            <person name="Liu C."/>
            <person name="Zhou H."/>
            <person name="Sun Q."/>
            <person name="Shu L."/>
            <person name="Wang H."/>
            <person name="Wang Y."/>
            <person name="Wang S."/>
            <person name="Wu C."/>
            <person name="Chan E.W."/>
            <person name="Chen G."/>
            <person name="Shen Z."/>
            <person name="Chen S."/>
            <person name="Zhang R."/>
        </authorList>
    </citation>
    <scope>NUCLEOTIDE SEQUENCE</scope>
    <source>
        <strain evidence="3">R655-4</strain>
    </source>
</reference>
<dbReference type="RefSeq" id="WP_286491299.1">
    <property type="nucleotide sequence ID" value="NZ_JACAGJ010000001.1"/>
</dbReference>
<proteinExistence type="predicted"/>
<evidence type="ECO:0000256" key="2">
    <source>
        <dbReference type="SAM" id="Phobius"/>
    </source>
</evidence>